<dbReference type="InterPro" id="IPR036034">
    <property type="entry name" value="PDZ_sf"/>
</dbReference>
<reference evidence="5 6" key="1">
    <citation type="journal article" date="2019" name="Emerg. Microbes Infect.">
        <title>Comprehensive subspecies identification of 175 nontuberculous mycobacteria species based on 7547 genomic profiles.</title>
        <authorList>
            <person name="Matsumoto Y."/>
            <person name="Kinjo T."/>
            <person name="Motooka D."/>
            <person name="Nabeya D."/>
            <person name="Jung N."/>
            <person name="Uechi K."/>
            <person name="Horii T."/>
            <person name="Iida T."/>
            <person name="Fujita J."/>
            <person name="Nakamura S."/>
        </authorList>
    </citation>
    <scope>NUCLEOTIDE SEQUENCE [LARGE SCALE GENOMIC DNA]</scope>
    <source>
        <strain evidence="5 6">JCM 18538</strain>
    </source>
</reference>
<dbReference type="PRINTS" id="PR00834">
    <property type="entry name" value="PROTEASES2C"/>
</dbReference>
<dbReference type="Gene3D" id="2.30.42.10">
    <property type="match status" value="1"/>
</dbReference>
<geneLocation type="plasmid" evidence="6">
    <name>pjcm18538 dna</name>
</geneLocation>
<dbReference type="Proteomes" id="UP000467428">
    <property type="component" value="Chromosome"/>
</dbReference>
<keyword evidence="6" id="KW-1185">Reference proteome</keyword>
<dbReference type="EMBL" id="AP022593">
    <property type="protein sequence ID" value="BBY51081.1"/>
    <property type="molecule type" value="Genomic_DNA"/>
</dbReference>
<evidence type="ECO:0000256" key="3">
    <source>
        <dbReference type="SAM" id="SignalP"/>
    </source>
</evidence>
<sequence>MTRILFRWQLVLGALLAMTLSLVAPTAANAEPADLTSAIRAVEPATVRIDTTIEYQGAIGSGTGFVIDPNGAVVTNYHVVAGADTITATVAGRSFTADLVGYDRTRDIAVLQLRGAGGLPTAAIGDSSALREGEPVVALGNARGSGGPLTNEAGTITGFGRSISAKDELTGSFEQMTGLIEFAAPVRAGDSGGPVVDSSGRVVGVTTAATVNFRMGPGGAGFAIPINDALATAGQIRAGVRSDSIHIGRPTLLGVGVSTGDQDPSVNGVIVREVIPGGPAQAAGLQNGDVLISLDGAPVDSATTLTNVLDRHYPGDVVDLVWIDRAGQQINGKATLTS</sequence>
<dbReference type="SMART" id="SM00228">
    <property type="entry name" value="PDZ"/>
    <property type="match status" value="1"/>
</dbReference>
<dbReference type="PANTHER" id="PTHR43343">
    <property type="entry name" value="PEPTIDASE S12"/>
    <property type="match status" value="1"/>
</dbReference>
<dbReference type="SUPFAM" id="SSF50156">
    <property type="entry name" value="PDZ domain-like"/>
    <property type="match status" value="1"/>
</dbReference>
<dbReference type="Pfam" id="PF13180">
    <property type="entry name" value="PDZ_2"/>
    <property type="match status" value="1"/>
</dbReference>
<dbReference type="GO" id="GO:0004252">
    <property type="term" value="F:serine-type endopeptidase activity"/>
    <property type="evidence" value="ECO:0007669"/>
    <property type="project" value="InterPro"/>
</dbReference>
<feature type="domain" description="PDZ" evidence="4">
    <location>
        <begin position="248"/>
        <end position="303"/>
    </location>
</feature>
<dbReference type="Pfam" id="PF13365">
    <property type="entry name" value="Trypsin_2"/>
    <property type="match status" value="1"/>
</dbReference>
<name>A0A7I7S3V1_9MYCO</name>
<dbReference type="CDD" id="cd06779">
    <property type="entry name" value="cpPDZ_Deg_HtrA-like"/>
    <property type="match status" value="1"/>
</dbReference>
<keyword evidence="2" id="KW-0378">Hydrolase</keyword>
<dbReference type="InterPro" id="IPR001478">
    <property type="entry name" value="PDZ"/>
</dbReference>
<evidence type="ECO:0000256" key="2">
    <source>
        <dbReference type="ARBA" id="ARBA00022801"/>
    </source>
</evidence>
<feature type="signal peptide" evidence="3">
    <location>
        <begin position="1"/>
        <end position="30"/>
    </location>
</feature>
<dbReference type="PANTHER" id="PTHR43343:SF3">
    <property type="entry name" value="PROTEASE DO-LIKE 8, CHLOROPLASTIC"/>
    <property type="match status" value="1"/>
</dbReference>
<dbReference type="RefSeq" id="WP_163921117.1">
    <property type="nucleotide sequence ID" value="NZ_AP022593.1"/>
</dbReference>
<organism evidence="5 6">
    <name type="scientific">Mycolicibacterium arabiense</name>
    <dbReference type="NCBI Taxonomy" id="1286181"/>
    <lineage>
        <taxon>Bacteria</taxon>
        <taxon>Bacillati</taxon>
        <taxon>Actinomycetota</taxon>
        <taxon>Actinomycetes</taxon>
        <taxon>Mycobacteriales</taxon>
        <taxon>Mycobacteriaceae</taxon>
        <taxon>Mycolicibacterium</taxon>
    </lineage>
</organism>
<evidence type="ECO:0000313" key="5">
    <source>
        <dbReference type="EMBL" id="BBY51081.1"/>
    </source>
</evidence>
<evidence type="ECO:0000259" key="4">
    <source>
        <dbReference type="PROSITE" id="PS50106"/>
    </source>
</evidence>
<keyword evidence="1" id="KW-0645">Protease</keyword>
<protein>
    <submittedName>
        <fullName evidence="5">Trypsin</fullName>
    </submittedName>
</protein>
<evidence type="ECO:0000313" key="6">
    <source>
        <dbReference type="Proteomes" id="UP000467428"/>
    </source>
</evidence>
<dbReference type="InterPro" id="IPR009003">
    <property type="entry name" value="Peptidase_S1_PA"/>
</dbReference>
<gene>
    <name evidence="5" type="ORF">MARA_45490</name>
</gene>
<evidence type="ECO:0000256" key="1">
    <source>
        <dbReference type="ARBA" id="ARBA00022670"/>
    </source>
</evidence>
<dbReference type="PROSITE" id="PS50106">
    <property type="entry name" value="PDZ"/>
    <property type="match status" value="1"/>
</dbReference>
<proteinExistence type="predicted"/>
<dbReference type="InterPro" id="IPR051201">
    <property type="entry name" value="Chloro_Bact_Ser_Proteases"/>
</dbReference>
<dbReference type="Gene3D" id="2.40.10.120">
    <property type="match status" value="1"/>
</dbReference>
<dbReference type="SUPFAM" id="SSF50494">
    <property type="entry name" value="Trypsin-like serine proteases"/>
    <property type="match status" value="1"/>
</dbReference>
<keyword evidence="3" id="KW-0732">Signal</keyword>
<dbReference type="InterPro" id="IPR001940">
    <property type="entry name" value="Peptidase_S1C"/>
</dbReference>
<dbReference type="AlphaFoldDB" id="A0A7I7S3V1"/>
<accession>A0A7I7S3V1</accession>
<feature type="chain" id="PRO_5029866452" evidence="3">
    <location>
        <begin position="31"/>
        <end position="338"/>
    </location>
</feature>
<dbReference type="GO" id="GO:0006508">
    <property type="term" value="P:proteolysis"/>
    <property type="evidence" value="ECO:0007669"/>
    <property type="project" value="UniProtKB-KW"/>
</dbReference>
<dbReference type="KEGG" id="marz:MARA_45490"/>